<feature type="region of interest" description="Disordered" evidence="1">
    <location>
        <begin position="180"/>
        <end position="199"/>
    </location>
</feature>
<evidence type="ECO:0000313" key="2">
    <source>
        <dbReference type="EMBL" id="EZF49727.1"/>
    </source>
</evidence>
<dbReference type="HOGENOM" id="CLU_1373095_0_0_1"/>
<proteinExistence type="predicted"/>
<sequence length="199" mass="21560">MPKRSRGISCIFNIRTRIIPATLEGASRRSVRLNSCIAAQSEARLSALARSGRQAKGKVDRLQARFIMLLQVSPLPYGEEEEEAAEAWKEEKTWLSGLPLPSHHAASCILHPKVWGRRVHLAGSFLVMAADGDVDACCRPQPVDCNHGKQPDRGEEPGLRIQASCDSKEQSRCMDVFVSASASSAPPGPPAGPLEILIA</sequence>
<accession>A0A022VU06</accession>
<name>A0A022VU06_TRIRU</name>
<protein>
    <submittedName>
        <fullName evidence="2">Uncharacterized protein</fullName>
    </submittedName>
</protein>
<dbReference type="AlphaFoldDB" id="A0A022VU06"/>
<dbReference type="Proteomes" id="UP000023758">
    <property type="component" value="Unassembled WGS sequence"/>
</dbReference>
<dbReference type="EMBL" id="KK207898">
    <property type="protein sequence ID" value="EZF49727.1"/>
    <property type="molecule type" value="Genomic_DNA"/>
</dbReference>
<organism evidence="2">
    <name type="scientific">Trichophyton rubrum CBS 288.86</name>
    <dbReference type="NCBI Taxonomy" id="1215330"/>
    <lineage>
        <taxon>Eukaryota</taxon>
        <taxon>Fungi</taxon>
        <taxon>Dikarya</taxon>
        <taxon>Ascomycota</taxon>
        <taxon>Pezizomycotina</taxon>
        <taxon>Eurotiomycetes</taxon>
        <taxon>Eurotiomycetidae</taxon>
        <taxon>Onygenales</taxon>
        <taxon>Arthrodermataceae</taxon>
        <taxon>Trichophyton</taxon>
    </lineage>
</organism>
<gene>
    <name evidence="2" type="ORF">H103_06785</name>
</gene>
<reference evidence="2" key="1">
    <citation type="submission" date="2014-02" db="EMBL/GenBank/DDBJ databases">
        <title>The Genome Sequence of Trichophyton rubrum (morphotype fischeri) CBS 288.86.</title>
        <authorList>
            <consortium name="The Broad Institute Genomics Platform"/>
            <person name="Cuomo C.A."/>
            <person name="White T.C."/>
            <person name="Graser Y."/>
            <person name="Martinez-Rossi N."/>
            <person name="Heitman J."/>
            <person name="Young S.K."/>
            <person name="Zeng Q."/>
            <person name="Gargeya S."/>
            <person name="Abouelleil A."/>
            <person name="Alvarado L."/>
            <person name="Chapman S.B."/>
            <person name="Gainer-Dewar J."/>
            <person name="Goldberg J."/>
            <person name="Griggs A."/>
            <person name="Gujja S."/>
            <person name="Hansen M."/>
            <person name="Howarth C."/>
            <person name="Imamovic A."/>
            <person name="Larimer J."/>
            <person name="Martinez D."/>
            <person name="Murphy C."/>
            <person name="Pearson M.D."/>
            <person name="Persinoti G."/>
            <person name="Poon T."/>
            <person name="Priest M."/>
            <person name="Roberts A.D."/>
            <person name="Saif S."/>
            <person name="Shea T.D."/>
            <person name="Sykes S.N."/>
            <person name="Wortman J."/>
            <person name="Nusbaum C."/>
            <person name="Birren B."/>
        </authorList>
    </citation>
    <scope>NUCLEOTIDE SEQUENCE [LARGE SCALE GENOMIC DNA]</scope>
    <source>
        <strain evidence="2">CBS 288.86</strain>
    </source>
</reference>
<evidence type="ECO:0000256" key="1">
    <source>
        <dbReference type="SAM" id="MobiDB-lite"/>
    </source>
</evidence>